<evidence type="ECO:0000256" key="6">
    <source>
        <dbReference type="ARBA" id="ARBA00034617"/>
    </source>
</evidence>
<organism evidence="11 12">
    <name type="scientific">Blautia ammoniilytica</name>
    <dbReference type="NCBI Taxonomy" id="2981782"/>
    <lineage>
        <taxon>Bacteria</taxon>
        <taxon>Bacillati</taxon>
        <taxon>Bacillota</taxon>
        <taxon>Clostridia</taxon>
        <taxon>Lachnospirales</taxon>
        <taxon>Lachnospiraceae</taxon>
        <taxon>Blautia</taxon>
    </lineage>
</organism>
<evidence type="ECO:0000259" key="10">
    <source>
        <dbReference type="PROSITE" id="PS51198"/>
    </source>
</evidence>
<keyword evidence="2 9" id="KW-0378">Hydrolase</keyword>
<gene>
    <name evidence="11" type="ORF">OCV61_15745</name>
</gene>
<proteinExistence type="predicted"/>
<comment type="catalytic activity">
    <reaction evidence="8">
        <text>ATP + H2O = ADP + phosphate + H(+)</text>
        <dbReference type="Rhea" id="RHEA:13065"/>
        <dbReference type="ChEBI" id="CHEBI:15377"/>
        <dbReference type="ChEBI" id="CHEBI:15378"/>
        <dbReference type="ChEBI" id="CHEBI:30616"/>
        <dbReference type="ChEBI" id="CHEBI:43474"/>
        <dbReference type="ChEBI" id="CHEBI:456216"/>
        <dbReference type="EC" id="5.6.2.4"/>
    </reaction>
</comment>
<dbReference type="Proteomes" id="UP001652409">
    <property type="component" value="Unassembled WGS sequence"/>
</dbReference>
<dbReference type="Pfam" id="PF00580">
    <property type="entry name" value="UvrD-helicase"/>
    <property type="match status" value="1"/>
</dbReference>
<dbReference type="Gene3D" id="3.40.50.300">
    <property type="entry name" value="P-loop containing nucleotide triphosphate hydrolases"/>
    <property type="match status" value="3"/>
</dbReference>
<dbReference type="Gene3D" id="1.10.486.10">
    <property type="entry name" value="PCRA, domain 4"/>
    <property type="match status" value="1"/>
</dbReference>
<keyword evidence="3 9" id="KW-0347">Helicase</keyword>
<dbReference type="PANTHER" id="PTHR11070:SF67">
    <property type="entry name" value="DNA 3'-5' HELICASE"/>
    <property type="match status" value="1"/>
</dbReference>
<evidence type="ECO:0000256" key="3">
    <source>
        <dbReference type="ARBA" id="ARBA00022806"/>
    </source>
</evidence>
<reference evidence="11 12" key="1">
    <citation type="journal article" date="2021" name="ISME Commun">
        <title>Automated analysis of genomic sequences facilitates high-throughput and comprehensive description of bacteria.</title>
        <authorList>
            <person name="Hitch T.C.A."/>
        </authorList>
    </citation>
    <scope>NUCLEOTIDE SEQUENCE [LARGE SCALE GENOMIC DNA]</scope>
    <source>
        <strain evidence="11 12">Sanger_23</strain>
    </source>
</reference>
<name>A0ABT2TX72_9FIRM</name>
<evidence type="ECO:0000313" key="11">
    <source>
        <dbReference type="EMBL" id="MCU6766836.1"/>
    </source>
</evidence>
<keyword evidence="5" id="KW-0413">Isomerase</keyword>
<dbReference type="RefSeq" id="WP_158422618.1">
    <property type="nucleotide sequence ID" value="NZ_JAOQJL010000041.1"/>
</dbReference>
<dbReference type="PROSITE" id="PS51198">
    <property type="entry name" value="UVRD_HELICASE_ATP_BIND"/>
    <property type="match status" value="1"/>
</dbReference>
<dbReference type="EMBL" id="JAOQJL010000041">
    <property type="protein sequence ID" value="MCU6766836.1"/>
    <property type="molecule type" value="Genomic_DNA"/>
</dbReference>
<dbReference type="EC" id="5.6.2.4" evidence="7"/>
<dbReference type="SUPFAM" id="SSF52540">
    <property type="entry name" value="P-loop containing nucleoside triphosphate hydrolases"/>
    <property type="match status" value="1"/>
</dbReference>
<evidence type="ECO:0000256" key="8">
    <source>
        <dbReference type="ARBA" id="ARBA00048988"/>
    </source>
</evidence>
<accession>A0ABT2TX72</accession>
<comment type="caution">
    <text evidence="11">The sequence shown here is derived from an EMBL/GenBank/DDBJ whole genome shotgun (WGS) entry which is preliminary data.</text>
</comment>
<keyword evidence="12" id="KW-1185">Reference proteome</keyword>
<dbReference type="PANTHER" id="PTHR11070">
    <property type="entry name" value="UVRD / RECB / PCRA DNA HELICASE FAMILY MEMBER"/>
    <property type="match status" value="1"/>
</dbReference>
<dbReference type="Pfam" id="PF13361">
    <property type="entry name" value="UvrD_C"/>
    <property type="match status" value="1"/>
</dbReference>
<evidence type="ECO:0000256" key="2">
    <source>
        <dbReference type="ARBA" id="ARBA00022801"/>
    </source>
</evidence>
<keyword evidence="4 9" id="KW-0067">ATP-binding</keyword>
<evidence type="ECO:0000313" key="12">
    <source>
        <dbReference type="Proteomes" id="UP001652409"/>
    </source>
</evidence>
<keyword evidence="1 9" id="KW-0547">Nucleotide-binding</keyword>
<dbReference type="InterPro" id="IPR027417">
    <property type="entry name" value="P-loop_NTPase"/>
</dbReference>
<dbReference type="InterPro" id="IPR000212">
    <property type="entry name" value="DNA_helicase_UvrD/REP"/>
</dbReference>
<protein>
    <recommendedName>
        <fullName evidence="7">DNA 3'-5' helicase</fullName>
        <ecNumber evidence="7">5.6.2.4</ecNumber>
    </recommendedName>
</protein>
<feature type="domain" description="UvrD-like helicase ATP-binding" evidence="10">
    <location>
        <begin position="98"/>
        <end position="417"/>
    </location>
</feature>
<evidence type="ECO:0000256" key="7">
    <source>
        <dbReference type="ARBA" id="ARBA00034808"/>
    </source>
</evidence>
<comment type="catalytic activity">
    <reaction evidence="6">
        <text>Couples ATP hydrolysis with the unwinding of duplex DNA by translocating in the 3'-5' direction.</text>
        <dbReference type="EC" id="5.6.2.4"/>
    </reaction>
</comment>
<dbReference type="Gene3D" id="1.10.3170.10">
    <property type="entry name" value="Recbcd, chain B, domain 2"/>
    <property type="match status" value="1"/>
</dbReference>
<sequence>MEPRYSILYFKEELLLYHDKIRTYLLNGIKVFWFGETHDCEALRKEFPGFVKGLFLQTYDISSFEGWASIPSSKVVDGIGLDADYRALFEWFENNIYAFNTAQYRVEHCDKASNIVVKASAGTGKTTVMIDRILYLMHMVPDLNMSEIYMITFTNEATNQMNDKLQEKLLSKYSLTKNKKYLSWLEQQSQMHISTIDSLAYDLFRRFGTGVGFGRDLQIQPMEKERKDLIKDLLSDCLNEQKSIDAQIGMTYSEACRLIDSYWRELTRKGYTIDQILEKDWGNADQNQVVANFQKILCVVLKQFEEKYRQLKLDANAISINDLFFDFGHYLLDKRLDCNGLDMRYLFVDEFQDIDATQIRTFANLARTIGTRLFVVGDVKQSIYAFKGATDQAFDILEREMKGTLRYYSLRNNYRTCSNIMKIMEKYFFAWSQEGLLRYEESVRPFKKDIGEVHMEMVYKKSEIPSQTMNVINQALQDLELDVRSGKKKISEQTKVAVIVRGNRKAAEIANLCRANGKSVVLNSDKPFFLSQAVRDFYAMISSYIFVDQPVYTYNYLMTPYADYDSMISVTEMEQLKGNQKALNEYLQNYTVHTNWHKYQKEFRIRPVLSVIREIVENERVIENYIALDKVRMHGGDWTEARKNRQALIDAKSYQMNLDKLMEMIQQRMDGEFATLYDLYTYLTLMISTNREEMEPDIEMADDYTSVYIMTVHKSKGLEYDTVIMPAMNGSLIPHEQTTILMNEEKAAWYYKRNFSEHMNSVWYDELRKDAVRKGMAEETRMFYVAMTRAVNKLILLVNDWDSYESWSSLIRKVGLIDE</sequence>
<evidence type="ECO:0000256" key="4">
    <source>
        <dbReference type="ARBA" id="ARBA00022840"/>
    </source>
</evidence>
<dbReference type="InterPro" id="IPR014016">
    <property type="entry name" value="UvrD-like_ATP-bd"/>
</dbReference>
<evidence type="ECO:0000256" key="9">
    <source>
        <dbReference type="PROSITE-ProRule" id="PRU00560"/>
    </source>
</evidence>
<evidence type="ECO:0000256" key="1">
    <source>
        <dbReference type="ARBA" id="ARBA00022741"/>
    </source>
</evidence>
<feature type="binding site" evidence="9">
    <location>
        <begin position="119"/>
        <end position="126"/>
    </location>
    <ligand>
        <name>ATP</name>
        <dbReference type="ChEBI" id="CHEBI:30616"/>
    </ligand>
</feature>
<dbReference type="InterPro" id="IPR014017">
    <property type="entry name" value="DNA_helicase_UvrD-like_C"/>
</dbReference>
<evidence type="ECO:0000256" key="5">
    <source>
        <dbReference type="ARBA" id="ARBA00023235"/>
    </source>
</evidence>